<accession>A0A835VNN2</accession>
<sequence>MVPPPKRVDAVNAQNNTAHPLKFTVVYDNHKDKTEITETLTVQPGQAHVFAAKELDMGSWSAVAPVVRVQVDGPSGKSHSLTPQVGGIVPILAVTATDAAGGVALSQH</sequence>
<gene>
    <name evidence="1" type="ORF">HXX76_015270</name>
</gene>
<dbReference type="Proteomes" id="UP000650467">
    <property type="component" value="Unassembled WGS sequence"/>
</dbReference>
<dbReference type="EMBL" id="JAEHOC010000078">
    <property type="protein sequence ID" value="KAG2423522.1"/>
    <property type="molecule type" value="Genomic_DNA"/>
</dbReference>
<dbReference type="OrthoDB" id="534196at2759"/>
<evidence type="ECO:0000313" key="2">
    <source>
        <dbReference type="Proteomes" id="UP000650467"/>
    </source>
</evidence>
<proteinExistence type="predicted"/>
<evidence type="ECO:0000313" key="1">
    <source>
        <dbReference type="EMBL" id="KAG2423522.1"/>
    </source>
</evidence>
<reference evidence="1" key="1">
    <citation type="journal article" date="2020" name="bioRxiv">
        <title>Comparative genomics of Chlamydomonas.</title>
        <authorList>
            <person name="Craig R.J."/>
            <person name="Hasan A.R."/>
            <person name="Ness R.W."/>
            <person name="Keightley P.D."/>
        </authorList>
    </citation>
    <scope>NUCLEOTIDE SEQUENCE</scope>
    <source>
        <strain evidence="1">SAG 7.73</strain>
    </source>
</reference>
<dbReference type="AlphaFoldDB" id="A0A835VNN2"/>
<keyword evidence="2" id="KW-1185">Reference proteome</keyword>
<name>A0A835VNN2_CHLIN</name>
<organism evidence="1 2">
    <name type="scientific">Chlamydomonas incerta</name>
    <dbReference type="NCBI Taxonomy" id="51695"/>
    <lineage>
        <taxon>Eukaryota</taxon>
        <taxon>Viridiplantae</taxon>
        <taxon>Chlorophyta</taxon>
        <taxon>core chlorophytes</taxon>
        <taxon>Chlorophyceae</taxon>
        <taxon>CS clade</taxon>
        <taxon>Chlamydomonadales</taxon>
        <taxon>Chlamydomonadaceae</taxon>
        <taxon>Chlamydomonas</taxon>
    </lineage>
</organism>
<comment type="caution">
    <text evidence="1">The sequence shown here is derived from an EMBL/GenBank/DDBJ whole genome shotgun (WGS) entry which is preliminary data.</text>
</comment>
<protein>
    <submittedName>
        <fullName evidence="1">Uncharacterized protein</fullName>
    </submittedName>
</protein>